<gene>
    <name evidence="3" type="ORF">HDK90DRAFT_204264</name>
</gene>
<organism evidence="3 4">
    <name type="scientific">Phyllosticta capitalensis</name>
    <dbReference type="NCBI Taxonomy" id="121624"/>
    <lineage>
        <taxon>Eukaryota</taxon>
        <taxon>Fungi</taxon>
        <taxon>Dikarya</taxon>
        <taxon>Ascomycota</taxon>
        <taxon>Pezizomycotina</taxon>
        <taxon>Dothideomycetes</taxon>
        <taxon>Dothideomycetes incertae sedis</taxon>
        <taxon>Botryosphaeriales</taxon>
        <taxon>Phyllostictaceae</taxon>
        <taxon>Phyllosticta</taxon>
    </lineage>
</organism>
<dbReference type="Proteomes" id="UP001492380">
    <property type="component" value="Unassembled WGS sequence"/>
</dbReference>
<proteinExistence type="predicted"/>
<name>A0ABR1YSD1_9PEZI</name>
<keyword evidence="4" id="KW-1185">Reference proteome</keyword>
<evidence type="ECO:0000313" key="3">
    <source>
        <dbReference type="EMBL" id="KAK8237787.1"/>
    </source>
</evidence>
<reference evidence="3 4" key="1">
    <citation type="submission" date="2024-04" db="EMBL/GenBank/DDBJ databases">
        <title>Phyllosticta paracitricarpa is synonymous to the EU quarantine fungus P. citricarpa based on phylogenomic analyses.</title>
        <authorList>
            <consortium name="Lawrence Berkeley National Laboratory"/>
            <person name="Van Ingen-Buijs V.A."/>
            <person name="Van Westerhoven A.C."/>
            <person name="Haridas S."/>
            <person name="Skiadas P."/>
            <person name="Martin F."/>
            <person name="Groenewald J.Z."/>
            <person name="Crous P.W."/>
            <person name="Seidl M.F."/>
        </authorList>
    </citation>
    <scope>NUCLEOTIDE SEQUENCE [LARGE SCALE GENOMIC DNA]</scope>
    <source>
        <strain evidence="3 4">CBS 123374</strain>
    </source>
</reference>
<evidence type="ECO:0000313" key="4">
    <source>
        <dbReference type="Proteomes" id="UP001492380"/>
    </source>
</evidence>
<keyword evidence="2" id="KW-0812">Transmembrane</keyword>
<evidence type="ECO:0000256" key="2">
    <source>
        <dbReference type="SAM" id="Phobius"/>
    </source>
</evidence>
<dbReference type="EMBL" id="JBBWRZ010000004">
    <property type="protein sequence ID" value="KAK8237787.1"/>
    <property type="molecule type" value="Genomic_DNA"/>
</dbReference>
<keyword evidence="2" id="KW-1133">Transmembrane helix</keyword>
<feature type="transmembrane region" description="Helical" evidence="2">
    <location>
        <begin position="54"/>
        <end position="76"/>
    </location>
</feature>
<feature type="region of interest" description="Disordered" evidence="1">
    <location>
        <begin position="161"/>
        <end position="186"/>
    </location>
</feature>
<comment type="caution">
    <text evidence="3">The sequence shown here is derived from an EMBL/GenBank/DDBJ whole genome shotgun (WGS) entry which is preliminary data.</text>
</comment>
<evidence type="ECO:0000256" key="1">
    <source>
        <dbReference type="SAM" id="MobiDB-lite"/>
    </source>
</evidence>
<keyword evidence="2" id="KW-0472">Membrane</keyword>
<accession>A0ABR1YSD1</accession>
<sequence>MRLLARLPRDAVGGRERALESQDGRGEAVQLRRAGVDEVGGGGGGGVVVGGGDVVLVVVAVVAAGVQVHVVAAAVLRMRMRTRHRRGETSNSNSSSQSHTHILSISATCRRCCAIHHAALILSEGVCSFCGLPTNGIPAAVRRLLCTRSCGREGEREGAQERRRVLLSQPASQSVRRSSKGRRGRAQCEDRRQVSRRCRELLAGGRTHALSQCHCPTFRDGWELGTARCSARPGFCCWVSRGFRRAGSFVGDGEQLRIVCGGKGRVLRGQCFLRSFRASSTSDAGAGEGSAARREVAAAGARRVSEVLAAVSVTSEVVGELGFLEGGVARCAVV</sequence>
<protein>
    <submittedName>
        <fullName evidence="3">Uncharacterized protein</fullName>
    </submittedName>
</protein>